<proteinExistence type="predicted"/>
<feature type="compositionally biased region" description="Acidic residues" evidence="1">
    <location>
        <begin position="349"/>
        <end position="359"/>
    </location>
</feature>
<reference evidence="3" key="1">
    <citation type="journal article" date="2019" name="Environ. Microbiol.">
        <title>Fungal ecological strategies reflected in gene transcription - a case study of two litter decomposers.</title>
        <authorList>
            <person name="Barbi F."/>
            <person name="Kohler A."/>
            <person name="Barry K."/>
            <person name="Baskaran P."/>
            <person name="Daum C."/>
            <person name="Fauchery L."/>
            <person name="Ihrmark K."/>
            <person name="Kuo A."/>
            <person name="LaButti K."/>
            <person name="Lipzen A."/>
            <person name="Morin E."/>
            <person name="Grigoriev I.V."/>
            <person name="Henrissat B."/>
            <person name="Lindahl B."/>
            <person name="Martin F."/>
        </authorList>
    </citation>
    <scope>NUCLEOTIDE SEQUENCE</scope>
    <source>
        <strain evidence="3">JB14</strain>
    </source>
</reference>
<protein>
    <recommendedName>
        <fullName evidence="2">HNH nuclease domain-containing protein</fullName>
    </recommendedName>
</protein>
<evidence type="ECO:0000259" key="2">
    <source>
        <dbReference type="Pfam" id="PF13391"/>
    </source>
</evidence>
<dbReference type="OrthoDB" id="3064585at2759"/>
<gene>
    <name evidence="3" type="ORF">BT96DRAFT_993236</name>
</gene>
<feature type="domain" description="HNH nuclease" evidence="2">
    <location>
        <begin position="203"/>
        <end position="238"/>
    </location>
</feature>
<feature type="region of interest" description="Disordered" evidence="1">
    <location>
        <begin position="346"/>
        <end position="368"/>
    </location>
</feature>
<keyword evidence="4" id="KW-1185">Reference proteome</keyword>
<dbReference type="InterPro" id="IPR003615">
    <property type="entry name" value="HNH_nuc"/>
</dbReference>
<evidence type="ECO:0000313" key="3">
    <source>
        <dbReference type="EMBL" id="KAE9400229.1"/>
    </source>
</evidence>
<evidence type="ECO:0000313" key="4">
    <source>
        <dbReference type="Proteomes" id="UP000799118"/>
    </source>
</evidence>
<dbReference type="Proteomes" id="UP000799118">
    <property type="component" value="Unassembled WGS sequence"/>
</dbReference>
<dbReference type="Pfam" id="PF13391">
    <property type="entry name" value="HNH_2"/>
    <property type="match status" value="1"/>
</dbReference>
<dbReference type="EMBL" id="ML769459">
    <property type="protein sequence ID" value="KAE9400229.1"/>
    <property type="molecule type" value="Genomic_DNA"/>
</dbReference>
<sequence>MALFLRRSCPRQLFRRLSLRYVEQSADDFDIIEIYHPFNGKCFLRLCAHSYPIQGGRSTETMIPRSLVLDACRILTGCYREDVHIYDIKDNRVAEEELLRPGEYFYQVIVRQPEAKCLITGLPTSSPKSFSVGRPSWAHFRAADRSDYWSYMSEQAKTSDSFVCSLTRVSQLDCGRGHMRCQLRKGFSTRHVEVSQQLYPAGPIPWTLAGDQLVHDLRNYITLNRIVHRLWDTFLLVFYPLYPGIYFAYFLADGDGYAHSYHLLKLKLAERTDPYLLFIRFAHTIFRYRLKDYSGSQPTDALPALTSIRHRSYQRHQKHQRRNLTQRKRVNPVMLVMRITEDIMNVDSDSSDQDRDDENSLSTAAEAQGMQLSEELEDLVGEYYPDRDRIAKTAAEYVLHNPAID</sequence>
<dbReference type="AlphaFoldDB" id="A0A6A4HP41"/>
<accession>A0A6A4HP41</accession>
<name>A0A6A4HP41_9AGAR</name>
<evidence type="ECO:0000256" key="1">
    <source>
        <dbReference type="SAM" id="MobiDB-lite"/>
    </source>
</evidence>
<organism evidence="3 4">
    <name type="scientific">Gymnopus androsaceus JB14</name>
    <dbReference type="NCBI Taxonomy" id="1447944"/>
    <lineage>
        <taxon>Eukaryota</taxon>
        <taxon>Fungi</taxon>
        <taxon>Dikarya</taxon>
        <taxon>Basidiomycota</taxon>
        <taxon>Agaricomycotina</taxon>
        <taxon>Agaricomycetes</taxon>
        <taxon>Agaricomycetidae</taxon>
        <taxon>Agaricales</taxon>
        <taxon>Marasmiineae</taxon>
        <taxon>Omphalotaceae</taxon>
        <taxon>Gymnopus</taxon>
    </lineage>
</organism>